<sequence>MTRTSVDDPSEPPGIVLSAATSVWLLVSTQRLFDFLRDERLRSEWDILSDGGPMQEIAHIAKGQDHGNCVSLLCANAMNSNQSSMLILQETCIDAAGSLVVYVPVDIPSMHVVMNGGDSAYVAILPSGSRGGPTSNGNADRNGGGDGSPRVGGSLLTVAFQILVNSLPSVKITVESMETVNNRISCAVQKIKDALQCES</sequence>
<evidence type="ECO:0000313" key="2">
    <source>
        <dbReference type="EMBL" id="KAE8697560.1"/>
    </source>
</evidence>
<evidence type="ECO:0000259" key="1">
    <source>
        <dbReference type="Pfam" id="PF25797"/>
    </source>
</evidence>
<feature type="domain" description="HD-Zip IV C-terminal" evidence="1">
    <location>
        <begin position="1"/>
        <end position="197"/>
    </location>
</feature>
<accession>A0A6A2ZZV2</accession>
<organism evidence="2 3">
    <name type="scientific">Hibiscus syriacus</name>
    <name type="common">Rose of Sharon</name>
    <dbReference type="NCBI Taxonomy" id="106335"/>
    <lineage>
        <taxon>Eukaryota</taxon>
        <taxon>Viridiplantae</taxon>
        <taxon>Streptophyta</taxon>
        <taxon>Embryophyta</taxon>
        <taxon>Tracheophyta</taxon>
        <taxon>Spermatophyta</taxon>
        <taxon>Magnoliopsida</taxon>
        <taxon>eudicotyledons</taxon>
        <taxon>Gunneridae</taxon>
        <taxon>Pentapetalae</taxon>
        <taxon>rosids</taxon>
        <taxon>malvids</taxon>
        <taxon>Malvales</taxon>
        <taxon>Malvaceae</taxon>
        <taxon>Malvoideae</taxon>
        <taxon>Hibiscus</taxon>
    </lineage>
</organism>
<name>A0A6A2ZZV2_HIBSY</name>
<dbReference type="SUPFAM" id="SSF55961">
    <property type="entry name" value="Bet v1-like"/>
    <property type="match status" value="1"/>
</dbReference>
<dbReference type="InterPro" id="IPR042160">
    <property type="entry name" value="HD-Zip_IV"/>
</dbReference>
<dbReference type="InterPro" id="IPR057993">
    <property type="entry name" value="HD-Zip_IV_C"/>
</dbReference>
<proteinExistence type="predicted"/>
<evidence type="ECO:0000313" key="3">
    <source>
        <dbReference type="Proteomes" id="UP000436088"/>
    </source>
</evidence>
<protein>
    <recommendedName>
        <fullName evidence="1">HD-Zip IV C-terminal domain-containing protein</fullName>
    </recommendedName>
</protein>
<reference evidence="2" key="1">
    <citation type="submission" date="2019-09" db="EMBL/GenBank/DDBJ databases">
        <title>Draft genome information of white flower Hibiscus syriacus.</title>
        <authorList>
            <person name="Kim Y.-M."/>
        </authorList>
    </citation>
    <scope>NUCLEOTIDE SEQUENCE [LARGE SCALE GENOMIC DNA]</scope>
    <source>
        <strain evidence="2">YM2019G1</strain>
    </source>
</reference>
<gene>
    <name evidence="2" type="ORF">F3Y22_tig00110621pilonHSYRG00473</name>
</gene>
<dbReference type="Proteomes" id="UP000436088">
    <property type="component" value="Unassembled WGS sequence"/>
</dbReference>
<dbReference type="PANTHER" id="PTHR45654:SF5">
    <property type="entry name" value="HOMEOBOX-LEUCINE ZIPPER PROTEIN ANTHOCYANINLESS 2-RELATED"/>
    <property type="match status" value="1"/>
</dbReference>
<comment type="caution">
    <text evidence="2">The sequence shown here is derived from an EMBL/GenBank/DDBJ whole genome shotgun (WGS) entry which is preliminary data.</text>
</comment>
<dbReference type="PANTHER" id="PTHR45654">
    <property type="entry name" value="HOMEOBOX-LEUCINE ZIPPER PROTEIN MERISTEM L1"/>
    <property type="match status" value="1"/>
</dbReference>
<dbReference type="AlphaFoldDB" id="A0A6A2ZZV2"/>
<keyword evidence="3" id="KW-1185">Reference proteome</keyword>
<dbReference type="Pfam" id="PF25797">
    <property type="entry name" value="PDF2_C"/>
    <property type="match status" value="1"/>
</dbReference>
<dbReference type="EMBL" id="VEPZ02001051">
    <property type="protein sequence ID" value="KAE8697560.1"/>
    <property type="molecule type" value="Genomic_DNA"/>
</dbReference>